<gene>
    <name evidence="3" type="ORF">BKE30_07300</name>
</gene>
<keyword evidence="4" id="KW-1185">Reference proteome</keyword>
<dbReference type="STRING" id="1907941.BKE30_07300"/>
<organism evidence="3 4">
    <name type="scientific">Alkanindiges hydrocarboniclasticus</name>
    <dbReference type="NCBI Taxonomy" id="1907941"/>
    <lineage>
        <taxon>Bacteria</taxon>
        <taxon>Pseudomonadati</taxon>
        <taxon>Pseudomonadota</taxon>
        <taxon>Gammaproteobacteria</taxon>
        <taxon>Moraxellales</taxon>
        <taxon>Moraxellaceae</taxon>
        <taxon>Alkanindiges</taxon>
    </lineage>
</organism>
<dbReference type="RefSeq" id="WP_076877959.1">
    <property type="nucleotide sequence ID" value="NZ_MLCN01000017.1"/>
</dbReference>
<proteinExistence type="inferred from homology"/>
<comment type="similarity">
    <text evidence="1">Belongs to the AHA1 family.</text>
</comment>
<comment type="caution">
    <text evidence="3">The sequence shown here is derived from an EMBL/GenBank/DDBJ whole genome shotgun (WGS) entry which is preliminary data.</text>
</comment>
<name>A0A1S8CWC0_9GAMM</name>
<dbReference type="AlphaFoldDB" id="A0A1S8CWC0"/>
<dbReference type="EMBL" id="MLCN01000017">
    <property type="protein sequence ID" value="ONG40548.1"/>
    <property type="molecule type" value="Genomic_DNA"/>
</dbReference>
<evidence type="ECO:0000313" key="4">
    <source>
        <dbReference type="Proteomes" id="UP000192132"/>
    </source>
</evidence>
<feature type="domain" description="Activator of Hsp90 ATPase homologue 1/2-like C-terminal" evidence="2">
    <location>
        <begin position="28"/>
        <end position="162"/>
    </location>
</feature>
<dbReference type="CDD" id="cd08896">
    <property type="entry name" value="SRPBCC_CalC_Aha1-like_3"/>
    <property type="match status" value="1"/>
</dbReference>
<evidence type="ECO:0000313" key="3">
    <source>
        <dbReference type="EMBL" id="ONG40548.1"/>
    </source>
</evidence>
<accession>A0A1S8CWC0</accession>
<protein>
    <recommendedName>
        <fullName evidence="2">Activator of Hsp90 ATPase homologue 1/2-like C-terminal domain-containing protein</fullName>
    </recommendedName>
</protein>
<sequence>MHNNLHHNLHNNSPVNKDLDLTLDLVIAAPREKVWQALTQPELIKQWFAPKPYTTPDCRVDLRCGGEFYTLMQSPDGEQYPNSGCFTQVCEPEVLGWTDALSTDFRPAAQSFMSVQIRLSDHENVTGYHVHVMHKNSDDKQRHESMGFVEGWTQCAKQLEAVACGL</sequence>
<dbReference type="SUPFAM" id="SSF55961">
    <property type="entry name" value="Bet v1-like"/>
    <property type="match status" value="1"/>
</dbReference>
<dbReference type="OrthoDB" id="9805228at2"/>
<dbReference type="Pfam" id="PF08327">
    <property type="entry name" value="AHSA1"/>
    <property type="match status" value="1"/>
</dbReference>
<dbReference type="Gene3D" id="3.30.530.20">
    <property type="match status" value="1"/>
</dbReference>
<evidence type="ECO:0000256" key="1">
    <source>
        <dbReference type="ARBA" id="ARBA00006817"/>
    </source>
</evidence>
<dbReference type="InterPro" id="IPR023393">
    <property type="entry name" value="START-like_dom_sf"/>
</dbReference>
<evidence type="ECO:0000259" key="2">
    <source>
        <dbReference type="Pfam" id="PF08327"/>
    </source>
</evidence>
<reference evidence="3 4" key="1">
    <citation type="submission" date="2016-10" db="EMBL/GenBank/DDBJ databases">
        <title>Draft Genome sequence of Alkanindiges sp. strain H1.</title>
        <authorList>
            <person name="Subhash Y."/>
            <person name="Lee S."/>
        </authorList>
    </citation>
    <scope>NUCLEOTIDE SEQUENCE [LARGE SCALE GENOMIC DNA]</scope>
    <source>
        <strain evidence="3 4">H1</strain>
    </source>
</reference>
<dbReference type="InterPro" id="IPR013538">
    <property type="entry name" value="ASHA1/2-like_C"/>
</dbReference>
<dbReference type="Proteomes" id="UP000192132">
    <property type="component" value="Unassembled WGS sequence"/>
</dbReference>